<dbReference type="CDD" id="cd01744">
    <property type="entry name" value="GATase1_CPSase"/>
    <property type="match status" value="1"/>
</dbReference>
<dbReference type="EC" id="6.3.5.5" evidence="11"/>
<dbReference type="Pfam" id="PF00988">
    <property type="entry name" value="CPSase_sm_chain"/>
    <property type="match status" value="1"/>
</dbReference>
<organism evidence="13 14">
    <name type="scientific">SAR324 cluster bacterium</name>
    <dbReference type="NCBI Taxonomy" id="2024889"/>
    <lineage>
        <taxon>Bacteria</taxon>
        <taxon>Deltaproteobacteria</taxon>
        <taxon>SAR324 cluster</taxon>
    </lineage>
</organism>
<dbReference type="GO" id="GO:0006526">
    <property type="term" value="P:L-arginine biosynthetic process"/>
    <property type="evidence" value="ECO:0007669"/>
    <property type="project" value="UniProtKB-UniRule"/>
</dbReference>
<keyword evidence="5 11" id="KW-0547">Nucleotide-binding</keyword>
<dbReference type="GO" id="GO:0006541">
    <property type="term" value="P:glutamine metabolic process"/>
    <property type="evidence" value="ECO:0007669"/>
    <property type="project" value="InterPro"/>
</dbReference>
<dbReference type="AlphaFoldDB" id="A0A2D6YIL2"/>
<dbReference type="GO" id="GO:0004088">
    <property type="term" value="F:carbamoyl-phosphate synthase (glutamine-hydrolyzing) activity"/>
    <property type="evidence" value="ECO:0007669"/>
    <property type="project" value="UniProtKB-UniRule"/>
</dbReference>
<feature type="active site" evidence="11">
    <location>
        <position position="338"/>
    </location>
</feature>
<evidence type="ECO:0000256" key="11">
    <source>
        <dbReference type="HAMAP-Rule" id="MF_01209"/>
    </source>
</evidence>
<sequence length="364" mass="40507">MQKGMLVLKSGEVFEGCLHGNRGPSQGEVIFNTSMTGYQEILTDPSYSGQIVTMTYPHIGNYGINLEDMESSRVHVQGLVVKELCLDPSNWRSSKPLGEWLMEHSVTILEGIDTRALVKRIRKGECTGLIAVKPENSETLKELRKTAANLQSMEGQNWADQVSTANAYDWEIPKKTTFHVVAYDFGIKHNILRLMTNLGMQVRVFPSSTPASQILDQNPDGVFLSNGPGDPAVVQSAIENVKVLLGKIPIFGICLGHQILSLALGCRTYKLECGHHGANHPIMDYQTNKIEIASHNHGFAVDESNLPTDVRVTHRNLNDETIAGIESKNFPAYSVQYHPEAAPGPHDSQYLFQRFVKMMQRKKH</sequence>
<feature type="binding site" evidence="11">
    <location>
        <position position="299"/>
    </location>
    <ligand>
        <name>L-glutamine</name>
        <dbReference type="ChEBI" id="CHEBI:58359"/>
    </ligand>
</feature>
<comment type="similarity">
    <text evidence="3 11">Belongs to the CarA family.</text>
</comment>
<evidence type="ECO:0000313" key="13">
    <source>
        <dbReference type="EMBL" id="MAH62994.1"/>
    </source>
</evidence>
<feature type="active site" evidence="11">
    <location>
        <position position="340"/>
    </location>
</feature>
<comment type="pathway">
    <text evidence="1 11">Pyrimidine metabolism; UMP biosynthesis via de novo pathway; (S)-dihydroorotate from bicarbonate: step 1/3.</text>
</comment>
<feature type="binding site" evidence="11">
    <location>
        <position position="46"/>
    </location>
    <ligand>
        <name>L-glutamine</name>
        <dbReference type="ChEBI" id="CHEBI:58359"/>
    </ligand>
</feature>
<evidence type="ECO:0000256" key="4">
    <source>
        <dbReference type="ARBA" id="ARBA00022598"/>
    </source>
</evidence>
<dbReference type="InterPro" id="IPR002474">
    <property type="entry name" value="CarbamoylP_synth_ssu_N"/>
</dbReference>
<evidence type="ECO:0000256" key="1">
    <source>
        <dbReference type="ARBA" id="ARBA00004812"/>
    </source>
</evidence>
<dbReference type="PRINTS" id="PR00096">
    <property type="entry name" value="GATASE"/>
</dbReference>
<feature type="binding site" evidence="11">
    <location>
        <position position="227"/>
    </location>
    <ligand>
        <name>L-glutamine</name>
        <dbReference type="ChEBI" id="CHEBI:58359"/>
    </ligand>
</feature>
<keyword evidence="4 11" id="KW-0436">Ligase</keyword>
<feature type="domain" description="Carbamoyl-phosphate synthase small subunit N-terminal" evidence="12">
    <location>
        <begin position="2"/>
        <end position="131"/>
    </location>
</feature>
<evidence type="ECO:0000256" key="8">
    <source>
        <dbReference type="ARBA" id="ARBA00022975"/>
    </source>
</evidence>
<comment type="catalytic activity">
    <reaction evidence="10 11">
        <text>L-glutamine + H2O = L-glutamate + NH4(+)</text>
        <dbReference type="Rhea" id="RHEA:15889"/>
        <dbReference type="ChEBI" id="CHEBI:15377"/>
        <dbReference type="ChEBI" id="CHEBI:28938"/>
        <dbReference type="ChEBI" id="CHEBI:29985"/>
        <dbReference type="ChEBI" id="CHEBI:58359"/>
    </reaction>
</comment>
<accession>A0A2D6YIL2</accession>
<dbReference type="FunFam" id="3.50.30.20:FF:000001">
    <property type="entry name" value="Carbamoyl-phosphate synthase small chain"/>
    <property type="match status" value="1"/>
</dbReference>
<dbReference type="InterPro" id="IPR029062">
    <property type="entry name" value="Class_I_gatase-like"/>
</dbReference>
<comment type="catalytic activity">
    <reaction evidence="9 11">
        <text>hydrogencarbonate + L-glutamine + 2 ATP + H2O = carbamoyl phosphate + L-glutamate + 2 ADP + phosphate + 2 H(+)</text>
        <dbReference type="Rhea" id="RHEA:18633"/>
        <dbReference type="ChEBI" id="CHEBI:15377"/>
        <dbReference type="ChEBI" id="CHEBI:15378"/>
        <dbReference type="ChEBI" id="CHEBI:17544"/>
        <dbReference type="ChEBI" id="CHEBI:29985"/>
        <dbReference type="ChEBI" id="CHEBI:30616"/>
        <dbReference type="ChEBI" id="CHEBI:43474"/>
        <dbReference type="ChEBI" id="CHEBI:58228"/>
        <dbReference type="ChEBI" id="CHEBI:58359"/>
        <dbReference type="ChEBI" id="CHEBI:456216"/>
        <dbReference type="EC" id="6.3.5.5"/>
    </reaction>
</comment>
<dbReference type="PROSITE" id="PS51273">
    <property type="entry name" value="GATASE_TYPE_1"/>
    <property type="match status" value="1"/>
</dbReference>
<feature type="active site" description="Nucleophile" evidence="11">
    <location>
        <position position="254"/>
    </location>
</feature>
<dbReference type="GO" id="GO:0006207">
    <property type="term" value="P:'de novo' pyrimidine nucleobase biosynthetic process"/>
    <property type="evidence" value="ECO:0007669"/>
    <property type="project" value="InterPro"/>
</dbReference>
<feature type="binding site" evidence="11">
    <location>
        <position position="258"/>
    </location>
    <ligand>
        <name>L-glutamine</name>
        <dbReference type="ChEBI" id="CHEBI:58359"/>
    </ligand>
</feature>
<keyword evidence="7 11" id="KW-0315">Glutamine amidotransferase</keyword>
<dbReference type="Pfam" id="PF00117">
    <property type="entry name" value="GATase"/>
    <property type="match status" value="1"/>
</dbReference>
<gene>
    <name evidence="11" type="primary">carA</name>
    <name evidence="13" type="ORF">CMN54_06035</name>
</gene>
<feature type="region of interest" description="CPSase" evidence="11">
    <location>
        <begin position="1"/>
        <end position="178"/>
    </location>
</feature>
<dbReference type="Gene3D" id="3.40.50.880">
    <property type="match status" value="1"/>
</dbReference>
<evidence type="ECO:0000256" key="5">
    <source>
        <dbReference type="ARBA" id="ARBA00022741"/>
    </source>
</evidence>
<comment type="subunit">
    <text evidence="11">Composed of two chains; the small (or glutamine) chain promotes the hydrolysis of glutamine to ammonia, which is used by the large (or ammonia) chain to synthesize carbamoyl phosphate. Tetramer of heterodimers (alpha,beta)4.</text>
</comment>
<dbReference type="SMART" id="SM01097">
    <property type="entry name" value="CPSase_sm_chain"/>
    <property type="match status" value="1"/>
</dbReference>
<dbReference type="UniPathway" id="UPA00068">
    <property type="reaction ID" value="UER00171"/>
</dbReference>
<dbReference type="PANTHER" id="PTHR43418:SF7">
    <property type="entry name" value="CARBAMOYL-PHOSPHATE SYNTHASE SMALL CHAIN"/>
    <property type="match status" value="1"/>
</dbReference>
<evidence type="ECO:0000256" key="10">
    <source>
        <dbReference type="ARBA" id="ARBA00049285"/>
    </source>
</evidence>
<dbReference type="UniPathway" id="UPA00070">
    <property type="reaction ID" value="UER00115"/>
</dbReference>
<proteinExistence type="inferred from homology"/>
<evidence type="ECO:0000313" key="14">
    <source>
        <dbReference type="Proteomes" id="UP000226525"/>
    </source>
</evidence>
<keyword evidence="11" id="KW-0055">Arginine biosynthesis</keyword>
<keyword evidence="11" id="KW-0028">Amino-acid biosynthesis</keyword>
<name>A0A2D6YIL2_9DELT</name>
<dbReference type="InterPro" id="IPR006274">
    <property type="entry name" value="CarbamoylP_synth_ssu"/>
</dbReference>
<evidence type="ECO:0000256" key="2">
    <source>
        <dbReference type="ARBA" id="ARBA00005077"/>
    </source>
</evidence>
<dbReference type="SUPFAM" id="SSF52021">
    <property type="entry name" value="Carbamoyl phosphate synthetase, small subunit N-terminal domain"/>
    <property type="match status" value="1"/>
</dbReference>
<comment type="caution">
    <text evidence="13">The sequence shown here is derived from an EMBL/GenBank/DDBJ whole genome shotgun (WGS) entry which is preliminary data.</text>
</comment>
<evidence type="ECO:0000256" key="3">
    <source>
        <dbReference type="ARBA" id="ARBA00007800"/>
    </source>
</evidence>
<dbReference type="SUPFAM" id="SSF52317">
    <property type="entry name" value="Class I glutamine amidotransferase-like"/>
    <property type="match status" value="1"/>
</dbReference>
<protein>
    <recommendedName>
        <fullName evidence="11">Carbamoyl phosphate synthase small chain</fullName>
        <ecNumber evidence="11">6.3.5.5</ecNumber>
    </recommendedName>
    <alternativeName>
        <fullName evidence="11">Carbamoyl phosphate synthetase glutamine chain</fullName>
    </alternativeName>
</protein>
<evidence type="ECO:0000256" key="7">
    <source>
        <dbReference type="ARBA" id="ARBA00022962"/>
    </source>
</evidence>
<dbReference type="PRINTS" id="PR00097">
    <property type="entry name" value="ANTSNTHASEII"/>
</dbReference>
<feature type="binding site" evidence="11">
    <location>
        <position position="229"/>
    </location>
    <ligand>
        <name>L-glutamine</name>
        <dbReference type="ChEBI" id="CHEBI:58359"/>
    </ligand>
</feature>
<comment type="pathway">
    <text evidence="2 11">Amino-acid biosynthesis; L-arginine biosynthesis; carbamoyl phosphate from bicarbonate: step 1/1.</text>
</comment>
<dbReference type="HAMAP" id="MF_01209">
    <property type="entry name" value="CPSase_S_chain"/>
    <property type="match status" value="1"/>
</dbReference>
<dbReference type="NCBIfam" id="TIGR01368">
    <property type="entry name" value="CPSaseIIsmall"/>
    <property type="match status" value="1"/>
</dbReference>
<dbReference type="GO" id="GO:0005524">
    <property type="term" value="F:ATP binding"/>
    <property type="evidence" value="ECO:0007669"/>
    <property type="project" value="UniProtKB-UniRule"/>
</dbReference>
<dbReference type="PANTHER" id="PTHR43418">
    <property type="entry name" value="MULTIFUNCTIONAL TRYPTOPHAN BIOSYNTHESIS PROTEIN-RELATED"/>
    <property type="match status" value="1"/>
</dbReference>
<keyword evidence="6 11" id="KW-0067">ATP-binding</keyword>
<feature type="binding site" evidence="11">
    <location>
        <position position="296"/>
    </location>
    <ligand>
        <name>L-glutamine</name>
        <dbReference type="ChEBI" id="CHEBI:58359"/>
    </ligand>
</feature>
<dbReference type="Proteomes" id="UP000226525">
    <property type="component" value="Unassembled WGS sequence"/>
</dbReference>
<evidence type="ECO:0000259" key="12">
    <source>
        <dbReference type="SMART" id="SM01097"/>
    </source>
</evidence>
<keyword evidence="8 11" id="KW-0665">Pyrimidine biosynthesis</keyword>
<evidence type="ECO:0000256" key="9">
    <source>
        <dbReference type="ARBA" id="ARBA00048816"/>
    </source>
</evidence>
<dbReference type="Gene3D" id="3.50.30.20">
    <property type="entry name" value="Carbamoyl-phosphate synthase small subunit, N-terminal domain"/>
    <property type="match status" value="1"/>
</dbReference>
<feature type="binding site" evidence="11">
    <location>
        <position position="255"/>
    </location>
    <ligand>
        <name>L-glutamine</name>
        <dbReference type="ChEBI" id="CHEBI:58359"/>
    </ligand>
</feature>
<dbReference type="InterPro" id="IPR017926">
    <property type="entry name" value="GATASE"/>
</dbReference>
<comment type="function">
    <text evidence="11">Small subunit of the glutamine-dependent carbamoyl phosphate synthetase (CPSase). CPSase catalyzes the formation of carbamoyl phosphate from the ammonia moiety of glutamine, carbonate, and phosphate donated by ATP, constituting the first step of 2 biosynthetic pathways, one leading to arginine and/or urea and the other to pyrimidine nucleotides. The small subunit (glutamine amidotransferase) binds and cleaves glutamine to supply the large subunit with the substrate ammonia.</text>
</comment>
<dbReference type="InterPro" id="IPR035686">
    <property type="entry name" value="CPSase_GATase1"/>
</dbReference>
<dbReference type="GO" id="GO:0004359">
    <property type="term" value="F:glutaminase activity"/>
    <property type="evidence" value="ECO:0007669"/>
    <property type="project" value="RHEA"/>
</dbReference>
<evidence type="ECO:0000256" key="6">
    <source>
        <dbReference type="ARBA" id="ARBA00022840"/>
    </source>
</evidence>
<dbReference type="GO" id="GO:0044205">
    <property type="term" value="P:'de novo' UMP biosynthetic process"/>
    <property type="evidence" value="ECO:0007669"/>
    <property type="project" value="UniProtKB-UniRule"/>
</dbReference>
<feature type="binding site" evidence="11">
    <location>
        <position position="298"/>
    </location>
    <ligand>
        <name>L-glutamine</name>
        <dbReference type="ChEBI" id="CHEBI:58359"/>
    </ligand>
</feature>
<dbReference type="EMBL" id="NZEX01000067">
    <property type="protein sequence ID" value="MAH62994.1"/>
    <property type="molecule type" value="Genomic_DNA"/>
</dbReference>
<dbReference type="NCBIfam" id="NF009475">
    <property type="entry name" value="PRK12838.1"/>
    <property type="match status" value="1"/>
</dbReference>
<dbReference type="PRINTS" id="PR00099">
    <property type="entry name" value="CPSGATASE"/>
</dbReference>
<dbReference type="InterPro" id="IPR050472">
    <property type="entry name" value="Anth_synth/Amidotransfase"/>
</dbReference>
<dbReference type="InterPro" id="IPR036480">
    <property type="entry name" value="CarbP_synth_ssu_N_sf"/>
</dbReference>
<reference evidence="14" key="1">
    <citation type="submission" date="2017-09" db="EMBL/GenBank/DDBJ databases">
        <title>The Reconstruction of 2,631 Draft Metagenome-Assembled Genomes from the Global Oceans.</title>
        <authorList>
            <person name="Tully B.J."/>
            <person name="Graham E.D."/>
            <person name="Heidelberg J.F."/>
        </authorList>
    </citation>
    <scope>NUCLEOTIDE SEQUENCE [LARGE SCALE GENOMIC DNA]</scope>
</reference>